<keyword evidence="2" id="KW-1185">Reference proteome</keyword>
<proteinExistence type="predicted"/>
<protein>
    <submittedName>
        <fullName evidence="1">Uncharacterized protein</fullName>
    </submittedName>
</protein>
<dbReference type="AlphaFoldDB" id="A0A4C1VE80"/>
<dbReference type="EMBL" id="BGZK01000333">
    <property type="protein sequence ID" value="GBP37438.1"/>
    <property type="molecule type" value="Genomic_DNA"/>
</dbReference>
<gene>
    <name evidence="1" type="ORF">EVAR_16343_1</name>
</gene>
<organism evidence="1 2">
    <name type="scientific">Eumeta variegata</name>
    <name type="common">Bagworm moth</name>
    <name type="synonym">Eumeta japonica</name>
    <dbReference type="NCBI Taxonomy" id="151549"/>
    <lineage>
        <taxon>Eukaryota</taxon>
        <taxon>Metazoa</taxon>
        <taxon>Ecdysozoa</taxon>
        <taxon>Arthropoda</taxon>
        <taxon>Hexapoda</taxon>
        <taxon>Insecta</taxon>
        <taxon>Pterygota</taxon>
        <taxon>Neoptera</taxon>
        <taxon>Endopterygota</taxon>
        <taxon>Lepidoptera</taxon>
        <taxon>Glossata</taxon>
        <taxon>Ditrysia</taxon>
        <taxon>Tineoidea</taxon>
        <taxon>Psychidae</taxon>
        <taxon>Oiketicinae</taxon>
        <taxon>Eumeta</taxon>
    </lineage>
</organism>
<dbReference type="Proteomes" id="UP000299102">
    <property type="component" value="Unassembled WGS sequence"/>
</dbReference>
<reference evidence="1 2" key="1">
    <citation type="journal article" date="2019" name="Commun. Biol.">
        <title>The bagworm genome reveals a unique fibroin gene that provides high tensile strength.</title>
        <authorList>
            <person name="Kono N."/>
            <person name="Nakamura H."/>
            <person name="Ohtoshi R."/>
            <person name="Tomita M."/>
            <person name="Numata K."/>
            <person name="Arakawa K."/>
        </authorList>
    </citation>
    <scope>NUCLEOTIDE SEQUENCE [LARGE SCALE GENOMIC DNA]</scope>
</reference>
<evidence type="ECO:0000313" key="1">
    <source>
        <dbReference type="EMBL" id="GBP37438.1"/>
    </source>
</evidence>
<comment type="caution">
    <text evidence="1">The sequence shown here is derived from an EMBL/GenBank/DDBJ whole genome shotgun (WGS) entry which is preliminary data.</text>
</comment>
<evidence type="ECO:0000313" key="2">
    <source>
        <dbReference type="Proteomes" id="UP000299102"/>
    </source>
</evidence>
<name>A0A4C1VE80_EUMVA</name>
<sequence>MVQCWFGAINDCIRGRCRSALLFGRATRGAGGERYDNTAGAAAAAPRAFTGCKLNSQVVRRVAEAPKEWGRRRLWFHPWPGPLGVAASAGEFAFGKLPRVKVYAAGRS</sequence>
<accession>A0A4C1VE80</accession>